<keyword evidence="2" id="KW-1185">Reference proteome</keyword>
<sequence length="105" mass="12534">MESQNFLAFSIYEADVFNVDNAVFQAYLQAFFRHQAYIYKLYNTGKINELQTIERINTAWKKLAKIQTKLKCQIKLPHYDVKEKFIFVNTNDFCLYAQDSISMWN</sequence>
<organism evidence="1 2">
    <name type="scientific">Calothrix parietina FACHB-288</name>
    <dbReference type="NCBI Taxonomy" id="2692896"/>
    <lineage>
        <taxon>Bacteria</taxon>
        <taxon>Bacillati</taxon>
        <taxon>Cyanobacteriota</taxon>
        <taxon>Cyanophyceae</taxon>
        <taxon>Nostocales</taxon>
        <taxon>Calotrichaceae</taxon>
        <taxon>Calothrix</taxon>
    </lineage>
</organism>
<evidence type="ECO:0000313" key="2">
    <source>
        <dbReference type="Proteomes" id="UP000658514"/>
    </source>
</evidence>
<gene>
    <name evidence="1" type="ORF">H6G24_31745</name>
</gene>
<dbReference type="RefSeq" id="WP_190546998.1">
    <property type="nucleotide sequence ID" value="NZ_CAWPNO010000110.1"/>
</dbReference>
<proteinExistence type="predicted"/>
<evidence type="ECO:0000313" key="1">
    <source>
        <dbReference type="EMBL" id="MBD2199991.1"/>
    </source>
</evidence>
<protein>
    <submittedName>
        <fullName evidence="1">Uncharacterized protein</fullName>
    </submittedName>
</protein>
<dbReference type="Pfam" id="PF23856">
    <property type="entry name" value="DUF7219"/>
    <property type="match status" value="1"/>
</dbReference>
<comment type="caution">
    <text evidence="1">The sequence shown here is derived from an EMBL/GenBank/DDBJ whole genome shotgun (WGS) entry which is preliminary data.</text>
</comment>
<accession>A0ABR8AMV1</accession>
<reference evidence="1 2" key="1">
    <citation type="journal article" date="2020" name="ISME J.">
        <title>Comparative genomics reveals insights into cyanobacterial evolution and habitat adaptation.</title>
        <authorList>
            <person name="Chen M.Y."/>
            <person name="Teng W.K."/>
            <person name="Zhao L."/>
            <person name="Hu C.X."/>
            <person name="Zhou Y.K."/>
            <person name="Han B.P."/>
            <person name="Song L.R."/>
            <person name="Shu W.S."/>
        </authorList>
    </citation>
    <scope>NUCLEOTIDE SEQUENCE [LARGE SCALE GENOMIC DNA]</scope>
    <source>
        <strain evidence="1 2">FACHB-288</strain>
    </source>
</reference>
<dbReference type="EMBL" id="JACJQH010000073">
    <property type="protein sequence ID" value="MBD2199991.1"/>
    <property type="molecule type" value="Genomic_DNA"/>
</dbReference>
<dbReference type="InterPro" id="IPR055643">
    <property type="entry name" value="DUF7219"/>
</dbReference>
<dbReference type="Proteomes" id="UP000658514">
    <property type="component" value="Unassembled WGS sequence"/>
</dbReference>
<name>A0ABR8AMV1_9CYAN</name>